<sequence>MGLDHVSTGKNPPEEINVIIEIPKDAEPVKYEVDKESGAIFVDRILSTPMRYPCNYGYVPNTLCGDGDPADVMVVLPLSLIPGSVIRCRPVGVLKMSDEAGSDEKLLAVPVEKVFAGYAHINDIDQVSPHWLERIGHFFEHYKDLEKGKWVKLEGWGDAAEAKSILVDAMTRHQRAPEEERHGP</sequence>
<accession>A0A0A0M6H2</accession>
<dbReference type="RefSeq" id="WP_027070102.1">
    <property type="nucleotide sequence ID" value="NZ_AUHT01000008.1"/>
</dbReference>
<comment type="cofactor">
    <cofactor evidence="1 6">
        <name>Mg(2+)</name>
        <dbReference type="ChEBI" id="CHEBI:18420"/>
    </cofactor>
</comment>
<dbReference type="GO" id="GO:0000287">
    <property type="term" value="F:magnesium ion binding"/>
    <property type="evidence" value="ECO:0007669"/>
    <property type="project" value="UniProtKB-UniRule"/>
</dbReference>
<feature type="binding site" evidence="6">
    <location>
        <position position="103"/>
    </location>
    <ligand>
        <name>Mg(2+)</name>
        <dbReference type="ChEBI" id="CHEBI:18420"/>
        <label>1</label>
    </ligand>
</feature>
<dbReference type="Pfam" id="PF00719">
    <property type="entry name" value="Pyrophosphatase"/>
    <property type="match status" value="1"/>
</dbReference>
<dbReference type="Proteomes" id="UP000030003">
    <property type="component" value="Unassembled WGS sequence"/>
</dbReference>
<feature type="binding site" evidence="6">
    <location>
        <position position="142"/>
    </location>
    <ligand>
        <name>substrate</name>
    </ligand>
</feature>
<dbReference type="AlphaFoldDB" id="A0A0A0M6H2"/>
<dbReference type="EMBL" id="AVBH01000057">
    <property type="protein sequence ID" value="KGO98680.1"/>
    <property type="molecule type" value="Genomic_DNA"/>
</dbReference>
<evidence type="ECO:0000256" key="4">
    <source>
        <dbReference type="ARBA" id="ARBA00022801"/>
    </source>
</evidence>
<dbReference type="InterPro" id="IPR008162">
    <property type="entry name" value="Pyrophosphatase"/>
</dbReference>
<comment type="catalytic activity">
    <reaction evidence="6">
        <text>diphosphate + H2O = 2 phosphate + H(+)</text>
        <dbReference type="Rhea" id="RHEA:24576"/>
        <dbReference type="ChEBI" id="CHEBI:15377"/>
        <dbReference type="ChEBI" id="CHEBI:15378"/>
        <dbReference type="ChEBI" id="CHEBI:33019"/>
        <dbReference type="ChEBI" id="CHEBI:43474"/>
        <dbReference type="EC" id="3.6.1.1"/>
    </reaction>
</comment>
<comment type="caution">
    <text evidence="7">The sequence shown here is derived from an EMBL/GenBank/DDBJ whole genome shotgun (WGS) entry which is preliminary data.</text>
</comment>
<organism evidence="7 8">
    <name type="scientific">Lysobacter defluvii IMMIB APB-9 = DSM 18482</name>
    <dbReference type="NCBI Taxonomy" id="1385515"/>
    <lineage>
        <taxon>Bacteria</taxon>
        <taxon>Pseudomonadati</taxon>
        <taxon>Pseudomonadota</taxon>
        <taxon>Gammaproteobacteria</taxon>
        <taxon>Lysobacterales</taxon>
        <taxon>Lysobacteraceae</taxon>
        <taxon>Novilysobacter</taxon>
    </lineage>
</organism>
<comment type="subunit">
    <text evidence="6">Homohexamer.</text>
</comment>
<comment type="subcellular location">
    <subcellularLocation>
        <location evidence="6">Cytoplasm</location>
    </subcellularLocation>
</comment>
<dbReference type="PANTHER" id="PTHR10286">
    <property type="entry name" value="INORGANIC PYROPHOSPHATASE"/>
    <property type="match status" value="1"/>
</dbReference>
<dbReference type="EC" id="3.6.1.1" evidence="6"/>
<evidence type="ECO:0000256" key="6">
    <source>
        <dbReference type="HAMAP-Rule" id="MF_00209"/>
    </source>
</evidence>
<keyword evidence="3 6" id="KW-0479">Metal-binding</keyword>
<evidence type="ECO:0000256" key="5">
    <source>
        <dbReference type="ARBA" id="ARBA00022842"/>
    </source>
</evidence>
<comment type="similarity">
    <text evidence="6">Belongs to the PPase family.</text>
</comment>
<keyword evidence="8" id="KW-1185">Reference proteome</keyword>
<dbReference type="GO" id="GO:0006796">
    <property type="term" value="P:phosphate-containing compound metabolic process"/>
    <property type="evidence" value="ECO:0007669"/>
    <property type="project" value="InterPro"/>
</dbReference>
<dbReference type="OrthoDB" id="5187599at2"/>
<feature type="binding site" evidence="6">
    <location>
        <position position="44"/>
    </location>
    <ligand>
        <name>substrate</name>
    </ligand>
</feature>
<gene>
    <name evidence="6" type="primary">ppa</name>
    <name evidence="7" type="ORF">N791_11035</name>
</gene>
<feature type="binding site" evidence="6">
    <location>
        <position position="66"/>
    </location>
    <ligand>
        <name>Mg(2+)</name>
        <dbReference type="ChEBI" id="CHEBI:18420"/>
        <label>1</label>
    </ligand>
</feature>
<dbReference type="HAMAP" id="MF_00209">
    <property type="entry name" value="Inorganic_PPase"/>
    <property type="match status" value="1"/>
</dbReference>
<feature type="binding site" evidence="6">
    <location>
        <position position="71"/>
    </location>
    <ligand>
        <name>Mg(2+)</name>
        <dbReference type="ChEBI" id="CHEBI:18420"/>
        <label>1</label>
    </ligand>
</feature>
<dbReference type="SUPFAM" id="SSF50324">
    <property type="entry name" value="Inorganic pyrophosphatase"/>
    <property type="match status" value="1"/>
</dbReference>
<feature type="binding site" evidence="6">
    <location>
        <position position="71"/>
    </location>
    <ligand>
        <name>Mg(2+)</name>
        <dbReference type="ChEBI" id="CHEBI:18420"/>
        <label>2</label>
    </ligand>
</feature>
<reference evidence="7 8" key="1">
    <citation type="submission" date="2013-08" db="EMBL/GenBank/DDBJ databases">
        <title>Genomic analysis of Lysobacter defluvii.</title>
        <authorList>
            <person name="Wang Q."/>
            <person name="Wang G."/>
        </authorList>
    </citation>
    <scope>NUCLEOTIDE SEQUENCE [LARGE SCALE GENOMIC DNA]</scope>
    <source>
        <strain evidence="7 8">IMMIB APB-9</strain>
    </source>
</reference>
<dbReference type="Gene3D" id="3.90.80.10">
    <property type="entry name" value="Inorganic pyrophosphatase"/>
    <property type="match status" value="1"/>
</dbReference>
<dbReference type="eggNOG" id="COG0221">
    <property type="taxonomic scope" value="Bacteria"/>
</dbReference>
<keyword evidence="5 6" id="KW-0460">Magnesium</keyword>
<feature type="binding site" evidence="6">
    <location>
        <position position="30"/>
    </location>
    <ligand>
        <name>substrate</name>
    </ligand>
</feature>
<feature type="binding site" evidence="6">
    <location>
        <position position="56"/>
    </location>
    <ligand>
        <name>substrate</name>
    </ligand>
</feature>
<dbReference type="CDD" id="cd00412">
    <property type="entry name" value="pyrophosphatase"/>
    <property type="match status" value="1"/>
</dbReference>
<dbReference type="NCBIfam" id="NF002317">
    <property type="entry name" value="PRK01250.1"/>
    <property type="match status" value="1"/>
</dbReference>
<protein>
    <recommendedName>
        <fullName evidence="6">Inorganic pyrophosphatase</fullName>
        <ecNumber evidence="6">3.6.1.1</ecNumber>
    </recommendedName>
    <alternativeName>
        <fullName evidence="6">Pyrophosphate phospho-hydrolase</fullName>
        <shortName evidence="6">PPase</shortName>
    </alternativeName>
</protein>
<keyword evidence="2 6" id="KW-0963">Cytoplasm</keyword>
<dbReference type="InterPro" id="IPR036649">
    <property type="entry name" value="Pyrophosphatase_sf"/>
</dbReference>
<evidence type="ECO:0000256" key="3">
    <source>
        <dbReference type="ARBA" id="ARBA00022723"/>
    </source>
</evidence>
<evidence type="ECO:0000313" key="7">
    <source>
        <dbReference type="EMBL" id="KGO98680.1"/>
    </source>
</evidence>
<keyword evidence="4 6" id="KW-0378">Hydrolase</keyword>
<evidence type="ECO:0000313" key="8">
    <source>
        <dbReference type="Proteomes" id="UP000030003"/>
    </source>
</evidence>
<comment type="function">
    <text evidence="6">Catalyzes the hydrolysis of inorganic pyrophosphate (PPi) forming two phosphate ions.</text>
</comment>
<dbReference type="GO" id="GO:0004427">
    <property type="term" value="F:inorganic diphosphate phosphatase activity"/>
    <property type="evidence" value="ECO:0007669"/>
    <property type="project" value="UniProtKB-UniRule"/>
</dbReference>
<dbReference type="STRING" id="1385515.GCA_000423325_01801"/>
<evidence type="ECO:0000256" key="2">
    <source>
        <dbReference type="ARBA" id="ARBA00022490"/>
    </source>
</evidence>
<evidence type="ECO:0000256" key="1">
    <source>
        <dbReference type="ARBA" id="ARBA00001946"/>
    </source>
</evidence>
<name>A0A0A0M6H2_9GAMM</name>
<dbReference type="FunFam" id="3.90.80.10:FF:000001">
    <property type="entry name" value="Inorganic pyrophosphatase"/>
    <property type="match status" value="1"/>
</dbReference>
<dbReference type="GO" id="GO:0005737">
    <property type="term" value="C:cytoplasm"/>
    <property type="evidence" value="ECO:0007669"/>
    <property type="project" value="UniProtKB-SubCell"/>
</dbReference>
<proteinExistence type="inferred from homology"/>